<proteinExistence type="predicted"/>
<evidence type="ECO:0000313" key="2">
    <source>
        <dbReference type="Proteomes" id="UP000094569"/>
    </source>
</evidence>
<protein>
    <submittedName>
        <fullName evidence="1">Uncharacterized protein</fullName>
    </submittedName>
</protein>
<dbReference type="EMBL" id="JXNT01000002">
    <property type="protein sequence ID" value="ODM21944.1"/>
    <property type="molecule type" value="Genomic_DNA"/>
</dbReference>
<organism evidence="1 2">
    <name type="scientific">Aspergillus cristatus</name>
    <name type="common">Chinese Fuzhuan brick tea-fermentation fungus</name>
    <name type="synonym">Eurotium cristatum</name>
    <dbReference type="NCBI Taxonomy" id="573508"/>
    <lineage>
        <taxon>Eukaryota</taxon>
        <taxon>Fungi</taxon>
        <taxon>Dikarya</taxon>
        <taxon>Ascomycota</taxon>
        <taxon>Pezizomycotina</taxon>
        <taxon>Eurotiomycetes</taxon>
        <taxon>Eurotiomycetidae</taxon>
        <taxon>Eurotiales</taxon>
        <taxon>Aspergillaceae</taxon>
        <taxon>Aspergillus</taxon>
        <taxon>Aspergillus subgen. Aspergillus</taxon>
    </lineage>
</organism>
<sequence length="100" mass="11816">MTSSTVRVEEWLEISLDDTLSGIDDFFFYFLFRWRLQATVISLQDEYRSHLFADTRSYMEIASPTIISETTFTGKLPKQLYDQDPVNYLYLLPTPIYKVL</sequence>
<gene>
    <name evidence="1" type="ORF">SI65_02788</name>
</gene>
<reference evidence="1 2" key="1">
    <citation type="journal article" date="2016" name="BMC Genomics">
        <title>Comparative genomic and transcriptomic analyses of the Fuzhuan brick tea-fermentation fungus Aspergillus cristatus.</title>
        <authorList>
            <person name="Ge Y."/>
            <person name="Wang Y."/>
            <person name="Liu Y."/>
            <person name="Tan Y."/>
            <person name="Ren X."/>
            <person name="Zhang X."/>
            <person name="Hyde K.D."/>
            <person name="Liu Y."/>
            <person name="Liu Z."/>
        </authorList>
    </citation>
    <scope>NUCLEOTIDE SEQUENCE [LARGE SCALE GENOMIC DNA]</scope>
    <source>
        <strain evidence="1 2">GZAAS20.1005</strain>
    </source>
</reference>
<comment type="caution">
    <text evidence="1">The sequence shown here is derived from an EMBL/GenBank/DDBJ whole genome shotgun (WGS) entry which is preliminary data.</text>
</comment>
<dbReference type="Proteomes" id="UP000094569">
    <property type="component" value="Unassembled WGS sequence"/>
</dbReference>
<accession>A0A1E3BLV8</accession>
<name>A0A1E3BLV8_ASPCR</name>
<dbReference type="VEuPathDB" id="FungiDB:SI65_02788"/>
<dbReference type="AlphaFoldDB" id="A0A1E3BLV8"/>
<keyword evidence="2" id="KW-1185">Reference proteome</keyword>
<evidence type="ECO:0000313" key="1">
    <source>
        <dbReference type="EMBL" id="ODM21944.1"/>
    </source>
</evidence>